<name>A0A151IVG6_9HYME</name>
<evidence type="ECO:0000313" key="3">
    <source>
        <dbReference type="Proteomes" id="UP000078492"/>
    </source>
</evidence>
<dbReference type="AlphaFoldDB" id="A0A151IVG6"/>
<dbReference type="Pfam" id="PF20700">
    <property type="entry name" value="Mutator"/>
    <property type="match status" value="1"/>
</dbReference>
<evidence type="ECO:0000313" key="2">
    <source>
        <dbReference type="EMBL" id="KYN11749.1"/>
    </source>
</evidence>
<dbReference type="InterPro" id="IPR049012">
    <property type="entry name" value="Mutator_transp_dom"/>
</dbReference>
<gene>
    <name evidence="2" type="ORF">ALC57_16083</name>
</gene>
<proteinExistence type="predicted"/>
<sequence>MVMQNFKEKAVSILPAQTRVYEHISDINKRSSISIKNLSYENFIVQKKECIDRVQKRMGTQLHNLKKKTESLDDKGKLTGKLIDDLRGIFYGLTIHRNHDSVGKMKNEIWATLYHKLSTNEKPQHEKCPPGADSWCTWQKAKATNALNVYDHKPALNIDVFKAIQPIYEELSRDELLTRCLGSYTQNSNESFNATVWSLASKRTSNGKIILDVTTDLAICIFNDGLNSMMQVMKVLGITVGPNCYYFCIEADELRITQVERSLTDAAKEARWSTKSSRKEEQEENLAL</sequence>
<accession>A0A151IVG6</accession>
<dbReference type="EMBL" id="KQ980895">
    <property type="protein sequence ID" value="KYN11749.1"/>
    <property type="molecule type" value="Genomic_DNA"/>
</dbReference>
<evidence type="ECO:0000259" key="1">
    <source>
        <dbReference type="Pfam" id="PF20700"/>
    </source>
</evidence>
<protein>
    <recommendedName>
        <fullName evidence="1">Mutator-like transposase domain-containing protein</fullName>
    </recommendedName>
</protein>
<reference evidence="2 3" key="1">
    <citation type="submission" date="2015-09" db="EMBL/GenBank/DDBJ databases">
        <title>Trachymyrmex cornetzi WGS genome.</title>
        <authorList>
            <person name="Nygaard S."/>
            <person name="Hu H."/>
            <person name="Boomsma J."/>
            <person name="Zhang G."/>
        </authorList>
    </citation>
    <scope>NUCLEOTIDE SEQUENCE [LARGE SCALE GENOMIC DNA]</scope>
    <source>
        <strain evidence="2">Tcor2-1</strain>
        <tissue evidence="2">Whole body</tissue>
    </source>
</reference>
<organism evidence="2 3">
    <name type="scientific">Trachymyrmex cornetzi</name>
    <dbReference type="NCBI Taxonomy" id="471704"/>
    <lineage>
        <taxon>Eukaryota</taxon>
        <taxon>Metazoa</taxon>
        <taxon>Ecdysozoa</taxon>
        <taxon>Arthropoda</taxon>
        <taxon>Hexapoda</taxon>
        <taxon>Insecta</taxon>
        <taxon>Pterygota</taxon>
        <taxon>Neoptera</taxon>
        <taxon>Endopterygota</taxon>
        <taxon>Hymenoptera</taxon>
        <taxon>Apocrita</taxon>
        <taxon>Aculeata</taxon>
        <taxon>Formicoidea</taxon>
        <taxon>Formicidae</taxon>
        <taxon>Myrmicinae</taxon>
        <taxon>Trachymyrmex</taxon>
    </lineage>
</organism>
<dbReference type="Proteomes" id="UP000078492">
    <property type="component" value="Unassembled WGS sequence"/>
</dbReference>
<keyword evidence="3" id="KW-1185">Reference proteome</keyword>
<feature type="domain" description="Mutator-like transposase" evidence="1">
    <location>
        <begin position="34"/>
        <end position="136"/>
    </location>
</feature>